<evidence type="ECO:0000313" key="3">
    <source>
        <dbReference type="EMBL" id="KCW48713.1"/>
    </source>
</evidence>
<dbReference type="Gene3D" id="3.40.250.10">
    <property type="entry name" value="Rhodanese-like domain"/>
    <property type="match status" value="1"/>
</dbReference>
<dbReference type="AlphaFoldDB" id="A0A059A4G8"/>
<dbReference type="PANTHER" id="PTHR47377">
    <property type="entry name" value="RHODANESE-LIKE DOMAIN-CONTAINING PROTEIN 4, CHLOROPLASTIC"/>
    <property type="match status" value="1"/>
</dbReference>
<evidence type="ECO:0000259" key="2">
    <source>
        <dbReference type="PROSITE" id="PS50206"/>
    </source>
</evidence>
<dbReference type="Gramene" id="KCW48713">
    <property type="protein sequence ID" value="KCW48713"/>
    <property type="gene ID" value="EUGRSUZ_K02359"/>
</dbReference>
<reference evidence="3" key="1">
    <citation type="submission" date="2013-07" db="EMBL/GenBank/DDBJ databases">
        <title>The genome of Eucalyptus grandis.</title>
        <authorList>
            <person name="Schmutz J."/>
            <person name="Hayes R."/>
            <person name="Myburg A."/>
            <person name="Tuskan G."/>
            <person name="Grattapaglia D."/>
            <person name="Rokhsar D.S."/>
        </authorList>
    </citation>
    <scope>NUCLEOTIDE SEQUENCE</scope>
    <source>
        <tissue evidence="3">Leaf extractions</tissue>
    </source>
</reference>
<dbReference type="EMBL" id="KK198763">
    <property type="protein sequence ID" value="KCW48713.1"/>
    <property type="molecule type" value="Genomic_DNA"/>
</dbReference>
<dbReference type="CDD" id="cd00158">
    <property type="entry name" value="RHOD"/>
    <property type="match status" value="1"/>
</dbReference>
<dbReference type="SUPFAM" id="SSF52821">
    <property type="entry name" value="Rhodanese/Cell cycle control phosphatase"/>
    <property type="match status" value="1"/>
</dbReference>
<accession>A0A059A4G8</accession>
<evidence type="ECO:0000256" key="1">
    <source>
        <dbReference type="SAM" id="MobiDB-lite"/>
    </source>
</evidence>
<feature type="compositionally biased region" description="Pro residues" evidence="1">
    <location>
        <begin position="332"/>
        <end position="345"/>
    </location>
</feature>
<feature type="region of interest" description="Disordered" evidence="1">
    <location>
        <begin position="258"/>
        <end position="345"/>
    </location>
</feature>
<feature type="domain" description="Rhodanese" evidence="2">
    <location>
        <begin position="150"/>
        <end position="252"/>
    </location>
</feature>
<dbReference type="eggNOG" id="KOG1075">
    <property type="taxonomic scope" value="Eukaryota"/>
</dbReference>
<protein>
    <recommendedName>
        <fullName evidence="2">Rhodanese domain-containing protein</fullName>
    </recommendedName>
</protein>
<dbReference type="STRING" id="71139.A0A059A4G8"/>
<organism evidence="3">
    <name type="scientific">Eucalyptus grandis</name>
    <name type="common">Flooded gum</name>
    <dbReference type="NCBI Taxonomy" id="71139"/>
    <lineage>
        <taxon>Eukaryota</taxon>
        <taxon>Viridiplantae</taxon>
        <taxon>Streptophyta</taxon>
        <taxon>Embryophyta</taxon>
        <taxon>Tracheophyta</taxon>
        <taxon>Spermatophyta</taxon>
        <taxon>Magnoliopsida</taxon>
        <taxon>eudicotyledons</taxon>
        <taxon>Gunneridae</taxon>
        <taxon>Pentapetalae</taxon>
        <taxon>rosids</taxon>
        <taxon>malvids</taxon>
        <taxon>Myrtales</taxon>
        <taxon>Myrtaceae</taxon>
        <taxon>Myrtoideae</taxon>
        <taxon>Eucalypteae</taxon>
        <taxon>Eucalyptus</taxon>
    </lineage>
</organism>
<proteinExistence type="predicted"/>
<dbReference type="PANTHER" id="PTHR47377:SF3">
    <property type="entry name" value="RHODANESE-LIKE DOMAIN-CONTAINING PROTEIN 4A, CHLOROPLASTIC"/>
    <property type="match status" value="1"/>
</dbReference>
<sequence>MESLSIILSSSSSLPFLNHPKALKPTSSSRPISLPMPSISTPENPHFLLLKGRSFPLHFTRAPLCFPLFHLFNSLPCLASEGALSPAAGQVSDRINLESVLVSIDDFFNRNPFFVAGCTFVWLVVVPVAEYYLRKYKYVSAIDAFRKLRDDPSAQLLDIRDRKSVAAMASPDLMYVSKAAVHVPFDEGREDEFAKAVLASFEDPADTVLCILDNFDGNSMKVAELLFKNGFKEAYAIKGGVRGEKGWLAIQESLLPPSVHMSPKKKSKREFGMNGAVSQKNGNKAEGSSSPTVAEGENQVLDHGNQDAMAVPTPSERTVSRSSSPYPNYPEMKPPASPTPSKPRS</sequence>
<dbReference type="InterPro" id="IPR044240">
    <property type="entry name" value="STR4-like"/>
</dbReference>
<dbReference type="GO" id="GO:0009507">
    <property type="term" value="C:chloroplast"/>
    <property type="evidence" value="ECO:0000318"/>
    <property type="project" value="GO_Central"/>
</dbReference>
<dbReference type="InParanoid" id="A0A059A4G8"/>
<dbReference type="InterPro" id="IPR001763">
    <property type="entry name" value="Rhodanese-like_dom"/>
</dbReference>
<dbReference type="OMA" id="PPSMHIY"/>
<dbReference type="InterPro" id="IPR036873">
    <property type="entry name" value="Rhodanese-like_dom_sf"/>
</dbReference>
<feature type="compositionally biased region" description="Polar residues" evidence="1">
    <location>
        <begin position="315"/>
        <end position="326"/>
    </location>
</feature>
<dbReference type="PROSITE" id="PS50206">
    <property type="entry name" value="RHODANESE_3"/>
    <property type="match status" value="1"/>
</dbReference>
<name>A0A059A4G8_EUCGR</name>
<dbReference type="FunCoup" id="A0A059A4G8">
    <property type="interactions" value="1985"/>
</dbReference>
<feature type="compositionally biased region" description="Polar residues" evidence="1">
    <location>
        <begin position="276"/>
        <end position="292"/>
    </location>
</feature>
<gene>
    <name evidence="3" type="ORF">EUGRSUZ_K02359</name>
</gene>